<protein>
    <submittedName>
        <fullName evidence="5">FAD-binding protein</fullName>
    </submittedName>
</protein>
<dbReference type="Pfam" id="PF01565">
    <property type="entry name" value="FAD_binding_4"/>
    <property type="match status" value="1"/>
</dbReference>
<evidence type="ECO:0000256" key="1">
    <source>
        <dbReference type="ARBA" id="ARBA00022630"/>
    </source>
</evidence>
<dbReference type="InterPro" id="IPR016171">
    <property type="entry name" value="Vanillyl_alc_oxidase_C-sub2"/>
</dbReference>
<evidence type="ECO:0000313" key="6">
    <source>
        <dbReference type="Proteomes" id="UP000298579"/>
    </source>
</evidence>
<gene>
    <name evidence="5" type="ORF">CFBP5877_11415</name>
</gene>
<dbReference type="InterPro" id="IPR016166">
    <property type="entry name" value="FAD-bd_PCMH"/>
</dbReference>
<dbReference type="PIRSF" id="PIRSF000136">
    <property type="entry name" value="LGO_GLO"/>
    <property type="match status" value="1"/>
</dbReference>
<dbReference type="PANTHER" id="PTHR43762:SF1">
    <property type="entry name" value="D-ARABINONO-1,4-LACTONE OXIDASE"/>
    <property type="match status" value="1"/>
</dbReference>
<reference evidence="5 6" key="1">
    <citation type="submission" date="2019-04" db="EMBL/GenBank/DDBJ databases">
        <title>Complete genome sequence of Agrobacterium tumefaciens CFBP5877.</title>
        <authorList>
            <person name="Huang Y.-Y."/>
            <person name="Chiang H.-Y."/>
            <person name="Chou L."/>
            <person name="Lai E.-M."/>
            <person name="Kuo C.-H."/>
        </authorList>
    </citation>
    <scope>NUCLEOTIDE SEQUENCE [LARGE SCALE GENOMIC DNA]</scope>
    <source>
        <strain evidence="5 6">CFBP5877</strain>
    </source>
</reference>
<keyword evidence="3" id="KW-0560">Oxidoreductase</keyword>
<evidence type="ECO:0000313" key="5">
    <source>
        <dbReference type="EMBL" id="QCL79616.1"/>
    </source>
</evidence>
<dbReference type="Gene3D" id="1.10.45.10">
    <property type="entry name" value="Vanillyl-alcohol Oxidase, Chain A, domain 4"/>
    <property type="match status" value="1"/>
</dbReference>
<keyword evidence="1" id="KW-0285">Flavoprotein</keyword>
<keyword evidence="2" id="KW-0274">FAD</keyword>
<proteinExistence type="predicted"/>
<accession>A0AAE6BB01</accession>
<dbReference type="InterPro" id="IPR016167">
    <property type="entry name" value="FAD-bd_PCMH_sub1"/>
</dbReference>
<dbReference type="RefSeq" id="WP_080824340.1">
    <property type="nucleotide sequence ID" value="NZ_CP039888.1"/>
</dbReference>
<dbReference type="GO" id="GO:0016020">
    <property type="term" value="C:membrane"/>
    <property type="evidence" value="ECO:0007669"/>
    <property type="project" value="InterPro"/>
</dbReference>
<dbReference type="InterPro" id="IPR016169">
    <property type="entry name" value="FAD-bd_PCMH_sub2"/>
</dbReference>
<dbReference type="Gene3D" id="3.30.465.10">
    <property type="match status" value="1"/>
</dbReference>
<organism evidence="5 6">
    <name type="scientific">Agrobacterium tumefaciens</name>
    <dbReference type="NCBI Taxonomy" id="358"/>
    <lineage>
        <taxon>Bacteria</taxon>
        <taxon>Pseudomonadati</taxon>
        <taxon>Pseudomonadota</taxon>
        <taxon>Alphaproteobacteria</taxon>
        <taxon>Hyphomicrobiales</taxon>
        <taxon>Rhizobiaceae</taxon>
        <taxon>Rhizobium/Agrobacterium group</taxon>
        <taxon>Agrobacterium</taxon>
        <taxon>Agrobacterium tumefaciens complex</taxon>
    </lineage>
</organism>
<dbReference type="SUPFAM" id="SSF56176">
    <property type="entry name" value="FAD-binding/transporter-associated domain-like"/>
    <property type="match status" value="1"/>
</dbReference>
<dbReference type="GO" id="GO:0071949">
    <property type="term" value="F:FAD binding"/>
    <property type="evidence" value="ECO:0007669"/>
    <property type="project" value="InterPro"/>
</dbReference>
<evidence type="ECO:0000259" key="4">
    <source>
        <dbReference type="PROSITE" id="PS51387"/>
    </source>
</evidence>
<dbReference type="EMBL" id="CP039897">
    <property type="protein sequence ID" value="QCL79616.1"/>
    <property type="molecule type" value="Genomic_DNA"/>
</dbReference>
<dbReference type="GO" id="GO:0003885">
    <property type="term" value="F:D-arabinono-1,4-lactone oxidase activity"/>
    <property type="evidence" value="ECO:0007669"/>
    <property type="project" value="InterPro"/>
</dbReference>
<dbReference type="InterPro" id="IPR006094">
    <property type="entry name" value="Oxid_FAD_bind_N"/>
</dbReference>
<dbReference type="PROSITE" id="PS51387">
    <property type="entry name" value="FAD_PCMH"/>
    <property type="match status" value="1"/>
</dbReference>
<dbReference type="InterPro" id="IPR010031">
    <property type="entry name" value="FAD_lactone_oxidase-like"/>
</dbReference>
<name>A0AAE6BB01_AGRTU</name>
<dbReference type="AlphaFoldDB" id="A0AAE6BB01"/>
<sequence>MLKNRELEAGGHWRNWVGNQSCVTTARGAPRSEQELCEMVATATSQNMRVRCAGSGHSFTPVAATNGLMLTLSGMKGVKSVDHDLKRVTASAGTTINELGKYLKGAGLSMINQGDIDSQALAGALCTGTHGTGAKLGNLASAIVGMKIVQPNGEILEVDESTPDNLLASRVAVGTMGVISEITLQLMDSYNLKERLWHEDFDACMEMHDELAAKHRHFGFFWCPTEKSRHCYCLPDTAATSKSGKTTDVCEMKVMDITEEPPMSAGFETVAYSSEIYPIEYVPNFHELEYAVPVAHGKEAIKAVRALMLDKYPECIYPIEYRFTAGDKAWMSPFHEQDSITLSVSGEPGTDYWPYLRDVDNILRGFRSRPHWGKLHFLSRQDVNDLYPKANEFRALRNRLDPQGFFLNEHLAQLLG</sequence>
<evidence type="ECO:0000256" key="3">
    <source>
        <dbReference type="ARBA" id="ARBA00023002"/>
    </source>
</evidence>
<dbReference type="Proteomes" id="UP000298579">
    <property type="component" value="Chromosome circular"/>
</dbReference>
<dbReference type="Gene3D" id="3.30.43.10">
    <property type="entry name" value="Uridine Diphospho-n-acetylenolpyruvylglucosamine Reductase, domain 2"/>
    <property type="match status" value="1"/>
</dbReference>
<dbReference type="PANTHER" id="PTHR43762">
    <property type="entry name" value="L-GULONOLACTONE OXIDASE"/>
    <property type="match status" value="1"/>
</dbReference>
<dbReference type="InterPro" id="IPR036318">
    <property type="entry name" value="FAD-bd_PCMH-like_sf"/>
</dbReference>
<dbReference type="InterPro" id="IPR007173">
    <property type="entry name" value="ALO_C"/>
</dbReference>
<evidence type="ECO:0000256" key="2">
    <source>
        <dbReference type="ARBA" id="ARBA00022827"/>
    </source>
</evidence>
<feature type="domain" description="FAD-binding PCMH-type" evidence="4">
    <location>
        <begin position="16"/>
        <end position="189"/>
    </location>
</feature>
<dbReference type="Gene3D" id="3.30.70.2520">
    <property type="match status" value="1"/>
</dbReference>
<dbReference type="Pfam" id="PF04030">
    <property type="entry name" value="ALO"/>
    <property type="match status" value="1"/>
</dbReference>